<feature type="transmembrane region" description="Helical" evidence="10">
    <location>
        <begin position="263"/>
        <end position="284"/>
    </location>
</feature>
<keyword evidence="4 10" id="KW-0812">Transmembrane</keyword>
<dbReference type="RefSeq" id="WP_155872696.1">
    <property type="nucleotide sequence ID" value="NZ_CP168248.1"/>
</dbReference>
<dbReference type="AlphaFoldDB" id="A0A6I8MBY2"/>
<evidence type="ECO:0000256" key="4">
    <source>
        <dbReference type="ARBA" id="ARBA00022692"/>
    </source>
</evidence>
<dbReference type="Proteomes" id="UP001265983">
    <property type="component" value="Unassembled WGS sequence"/>
</dbReference>
<reference evidence="12 15" key="2">
    <citation type="submission" date="2023-03" db="EMBL/GenBank/DDBJ databases">
        <title>Whole genome sequence of the first Corynebacterium rouxii strains isolated in Brazil: a recent member of Corynebacterium diphtheriae complex.</title>
        <authorList>
            <person name="Vieira V."/>
            <person name="Ramos J.N."/>
            <person name="Araujo M.R.B."/>
            <person name="Baio P.V."/>
            <person name="Sant'Anna L.O."/>
            <person name="Veras J.F.C."/>
            <person name="Vieira E.M.D."/>
            <person name="Sousa M.A.B."/>
            <person name="Camargo C.H."/>
            <person name="Sacchi C.T."/>
            <person name="Campos K.R."/>
            <person name="Santos M.B.N."/>
            <person name="Bokermann S."/>
            <person name="Alvim L.B."/>
            <person name="Santos L.S."/>
            <person name="Mattos-Guaraldi A.L."/>
        </authorList>
    </citation>
    <scope>NUCLEOTIDE SEQUENCE [LARGE SCALE GENOMIC DNA]</scope>
    <source>
        <strain evidence="12 15">70862</strain>
    </source>
</reference>
<evidence type="ECO:0000313" key="12">
    <source>
        <dbReference type="EMBL" id="MDT9410982.1"/>
    </source>
</evidence>
<evidence type="ECO:0000313" key="13">
    <source>
        <dbReference type="EMBL" id="VZH85191.1"/>
    </source>
</evidence>
<feature type="transmembrane region" description="Helical" evidence="10">
    <location>
        <begin position="83"/>
        <end position="106"/>
    </location>
</feature>
<evidence type="ECO:0000256" key="8">
    <source>
        <dbReference type="ARBA" id="ARBA00023136"/>
    </source>
</evidence>
<evidence type="ECO:0000256" key="3">
    <source>
        <dbReference type="ARBA" id="ARBA00022475"/>
    </source>
</evidence>
<evidence type="ECO:0000256" key="7">
    <source>
        <dbReference type="ARBA" id="ARBA00023065"/>
    </source>
</evidence>
<keyword evidence="8 10" id="KW-0472">Membrane</keyword>
<dbReference type="GO" id="GO:0015386">
    <property type="term" value="F:potassium:proton antiporter activity"/>
    <property type="evidence" value="ECO:0007669"/>
    <property type="project" value="TreeGrafter"/>
</dbReference>
<feature type="transmembrane region" description="Helical" evidence="10">
    <location>
        <begin position="372"/>
        <end position="394"/>
    </location>
</feature>
<evidence type="ECO:0000256" key="9">
    <source>
        <dbReference type="ARBA" id="ARBA00023201"/>
    </source>
</evidence>
<dbReference type="InterPro" id="IPR006153">
    <property type="entry name" value="Cation/H_exchanger_TM"/>
</dbReference>
<evidence type="ECO:0000256" key="10">
    <source>
        <dbReference type="SAM" id="Phobius"/>
    </source>
</evidence>
<dbReference type="Pfam" id="PF00999">
    <property type="entry name" value="Na_H_Exchanger"/>
    <property type="match status" value="1"/>
</dbReference>
<name>A0A6I8MBY2_9CORY</name>
<keyword evidence="9" id="KW-0739">Sodium transport</keyword>
<dbReference type="EMBL" id="JARUHM010000010">
    <property type="protein sequence ID" value="MDT9410982.1"/>
    <property type="molecule type" value="Genomic_DNA"/>
</dbReference>
<dbReference type="KEGG" id="crf:FRC0190_01169"/>
<comment type="subcellular location">
    <subcellularLocation>
        <location evidence="1">Cell membrane</location>
        <topology evidence="1">Multi-pass membrane protein</topology>
    </subcellularLocation>
</comment>
<keyword evidence="7" id="KW-0406">Ion transport</keyword>
<keyword evidence="6" id="KW-0915">Sodium</keyword>
<feature type="transmembrane region" description="Helical" evidence="10">
    <location>
        <begin position="340"/>
        <end position="360"/>
    </location>
</feature>
<feature type="domain" description="Cation/H+ exchanger transmembrane" evidence="11">
    <location>
        <begin position="17"/>
        <end position="396"/>
    </location>
</feature>
<dbReference type="PANTHER" id="PTHR10110:SF86">
    <property type="entry name" value="SODIUM_HYDROGEN EXCHANGER 7"/>
    <property type="match status" value="1"/>
</dbReference>
<protein>
    <submittedName>
        <fullName evidence="13">Sodium:proton antiporter</fullName>
    </submittedName>
</protein>
<evidence type="ECO:0000256" key="1">
    <source>
        <dbReference type="ARBA" id="ARBA00004651"/>
    </source>
</evidence>
<dbReference type="InterPro" id="IPR018422">
    <property type="entry name" value="Cation/H_exchanger_CPA1"/>
</dbReference>
<evidence type="ECO:0000313" key="15">
    <source>
        <dbReference type="Proteomes" id="UP001265983"/>
    </source>
</evidence>
<accession>A0A6I8MBY2</accession>
<keyword evidence="2" id="KW-0813">Transport</keyword>
<reference evidence="13 14" key="1">
    <citation type="submission" date="2019-11" db="EMBL/GenBank/DDBJ databases">
        <authorList>
            <person name="Brisse S."/>
        </authorList>
    </citation>
    <scope>NUCLEOTIDE SEQUENCE [LARGE SCALE GENOMIC DNA]</scope>
    <source>
        <strain evidence="13">FRC0190</strain>
    </source>
</reference>
<dbReference type="GO" id="GO:0098719">
    <property type="term" value="P:sodium ion import across plasma membrane"/>
    <property type="evidence" value="ECO:0007669"/>
    <property type="project" value="TreeGrafter"/>
</dbReference>
<dbReference type="GO" id="GO:0005886">
    <property type="term" value="C:plasma membrane"/>
    <property type="evidence" value="ECO:0007669"/>
    <property type="project" value="UniProtKB-SubCell"/>
</dbReference>
<dbReference type="Proteomes" id="UP000423525">
    <property type="component" value="Chromosome"/>
</dbReference>
<feature type="transmembrane region" description="Helical" evidence="10">
    <location>
        <begin position="296"/>
        <end position="319"/>
    </location>
</feature>
<feature type="transmembrane region" description="Helical" evidence="10">
    <location>
        <begin position="175"/>
        <end position="197"/>
    </location>
</feature>
<dbReference type="Gene3D" id="6.10.140.1330">
    <property type="match status" value="1"/>
</dbReference>
<evidence type="ECO:0000256" key="2">
    <source>
        <dbReference type="ARBA" id="ARBA00022448"/>
    </source>
</evidence>
<dbReference type="EMBL" id="LR738855">
    <property type="protein sequence ID" value="VZH85191.1"/>
    <property type="molecule type" value="Genomic_DNA"/>
</dbReference>
<evidence type="ECO:0000256" key="6">
    <source>
        <dbReference type="ARBA" id="ARBA00023053"/>
    </source>
</evidence>
<evidence type="ECO:0000313" key="14">
    <source>
        <dbReference type="Proteomes" id="UP000423525"/>
    </source>
</evidence>
<dbReference type="GO" id="GO:0051453">
    <property type="term" value="P:regulation of intracellular pH"/>
    <property type="evidence" value="ECO:0007669"/>
    <property type="project" value="TreeGrafter"/>
</dbReference>
<dbReference type="PANTHER" id="PTHR10110">
    <property type="entry name" value="SODIUM/HYDROGEN EXCHANGER"/>
    <property type="match status" value="1"/>
</dbReference>
<sequence>MEILIGLLALLFATVIMVAVGDRTGLPWPALLTLVAAGGIFLPWLPEVAIPEEMILPIFIPPLLWALARHSSWASIKRQWRTVVLLSVLLVIITAVTVGLVAYLLVPTLSFAAAVVIGAAISPPDPVAVDAVAEPAGVPRRLSNTLQVEGLFNDAASIVVFNLALSVVQSGHDITWWSALSTFIYSATVAVVIGFVLGTGSAKLHSWMTSSVARNAFTWVIPFATFIAAEELHASGVIAIVIAAIQFNSKSQAGAEDRLSGSAFWQVVELLFTGVAFGLIGISVRDAIHSAGANLWHGVWFGLVLAMTAIAVRALWLYLLYVGNKKAGRRTGAPLRLQEVLLLTWGGMRGLVTLALVLSIPMTTGFAIYRELSIVALTVLLVTMVIPGLTLPALMRVLNLEEGPDAFGDYAREKLFVRARFAARQVLDSYSHDIPEEFMASLRRRFEHDINADEDDDDAMTPEERRKIQERRFALFNKVRLEALYASQAELLRARSERDVDPMIVDEVLFEIDSQIIAAEKSTR</sequence>
<organism evidence="13 14">
    <name type="scientific">Corynebacterium rouxii</name>
    <dbReference type="NCBI Taxonomy" id="2719119"/>
    <lineage>
        <taxon>Bacteria</taxon>
        <taxon>Bacillati</taxon>
        <taxon>Actinomycetota</taxon>
        <taxon>Actinomycetes</taxon>
        <taxon>Mycobacteriales</taxon>
        <taxon>Corynebacteriaceae</taxon>
        <taxon>Corynebacterium</taxon>
    </lineage>
</organism>
<keyword evidence="3" id="KW-1003">Cell membrane</keyword>
<keyword evidence="5 10" id="KW-1133">Transmembrane helix</keyword>
<gene>
    <name evidence="13" type="ORF">FRC0190_01169</name>
    <name evidence="12" type="ORF">P8T80_06255</name>
</gene>
<proteinExistence type="predicted"/>
<evidence type="ECO:0000256" key="5">
    <source>
        <dbReference type="ARBA" id="ARBA00022989"/>
    </source>
</evidence>
<feature type="transmembrane region" description="Helical" evidence="10">
    <location>
        <begin position="28"/>
        <end position="45"/>
    </location>
</feature>
<feature type="transmembrane region" description="Helical" evidence="10">
    <location>
        <begin position="217"/>
        <end position="242"/>
    </location>
</feature>
<evidence type="ECO:0000259" key="11">
    <source>
        <dbReference type="Pfam" id="PF00999"/>
    </source>
</evidence>
<dbReference type="GO" id="GO:0015385">
    <property type="term" value="F:sodium:proton antiporter activity"/>
    <property type="evidence" value="ECO:0007669"/>
    <property type="project" value="InterPro"/>
</dbReference>
<keyword evidence="15" id="KW-1185">Reference proteome</keyword>